<dbReference type="Gene3D" id="1.10.1040.10">
    <property type="entry name" value="N-(1-d-carboxylethyl)-l-norvaline Dehydrogenase, domain 2"/>
    <property type="match status" value="1"/>
</dbReference>
<dbReference type="RefSeq" id="WP_091834283.1">
    <property type="nucleotide sequence ID" value="NZ_FNZK01000019.1"/>
</dbReference>
<keyword evidence="5 11" id="KW-0520">NAD</keyword>
<accession>A0A1H7C8S8</accession>
<feature type="binding site" evidence="11">
    <location>
        <begin position="8"/>
        <end position="13"/>
    </location>
    <ligand>
        <name>NAD(+)</name>
        <dbReference type="ChEBI" id="CHEBI:57540"/>
    </ligand>
</feature>
<gene>
    <name evidence="16" type="ORF">SAMN05660742_11995</name>
</gene>
<feature type="binding site" evidence="10">
    <location>
        <begin position="267"/>
        <end position="268"/>
    </location>
    <ligand>
        <name>substrate</name>
    </ligand>
</feature>
<dbReference type="InterPro" id="IPR013328">
    <property type="entry name" value="6PGD_dom2"/>
</dbReference>
<evidence type="ECO:0000256" key="10">
    <source>
        <dbReference type="PIRSR" id="PIRSR000114-2"/>
    </source>
</evidence>
<feature type="domain" description="Glycerol-3-phosphate dehydrogenase NAD-dependent N-terminal" evidence="14">
    <location>
        <begin position="3"/>
        <end position="168"/>
    </location>
</feature>
<keyword evidence="6" id="KW-0443">Lipid metabolism</keyword>
<reference evidence="17" key="1">
    <citation type="submission" date="2016-10" db="EMBL/GenBank/DDBJ databases">
        <authorList>
            <person name="Varghese N."/>
            <person name="Submissions S."/>
        </authorList>
    </citation>
    <scope>NUCLEOTIDE SEQUENCE [LARGE SCALE GENOMIC DNA]</scope>
    <source>
        <strain evidence="17">DSM 2179</strain>
    </source>
</reference>
<dbReference type="PIRSF" id="PIRSF000114">
    <property type="entry name" value="Glycerol-3-P_dh"/>
    <property type="match status" value="1"/>
</dbReference>
<dbReference type="PANTHER" id="PTHR11728">
    <property type="entry name" value="GLYCEROL-3-PHOSPHATE DEHYDROGENASE"/>
    <property type="match status" value="1"/>
</dbReference>
<dbReference type="EMBL" id="FNZK01000019">
    <property type="protein sequence ID" value="SEJ84967.1"/>
    <property type="molecule type" value="Genomic_DNA"/>
</dbReference>
<evidence type="ECO:0000259" key="14">
    <source>
        <dbReference type="Pfam" id="PF01210"/>
    </source>
</evidence>
<dbReference type="Pfam" id="PF07479">
    <property type="entry name" value="NAD_Gly3P_dh_C"/>
    <property type="match status" value="1"/>
</dbReference>
<keyword evidence="4 12" id="KW-0560">Oxidoreductase</keyword>
<dbReference type="STRING" id="84035.SAMN05660742_11995"/>
<dbReference type="InterPro" id="IPR006168">
    <property type="entry name" value="G3P_DH_NAD-dep"/>
</dbReference>
<evidence type="ECO:0000256" key="6">
    <source>
        <dbReference type="ARBA" id="ARBA00023098"/>
    </source>
</evidence>
<dbReference type="InterPro" id="IPR011128">
    <property type="entry name" value="G3P_DH_NAD-dep_N"/>
</dbReference>
<dbReference type="AlphaFoldDB" id="A0A1H7C8S8"/>
<feature type="binding site" evidence="10">
    <location>
        <position position="108"/>
    </location>
    <ligand>
        <name>substrate</name>
    </ligand>
</feature>
<dbReference type="GO" id="GO:0141153">
    <property type="term" value="F:glycerol-3-phosphate dehydrogenase (NADP+) activity"/>
    <property type="evidence" value="ECO:0007669"/>
    <property type="project" value="RHEA"/>
</dbReference>
<dbReference type="SUPFAM" id="SSF51735">
    <property type="entry name" value="NAD(P)-binding Rossmann-fold domains"/>
    <property type="match status" value="1"/>
</dbReference>
<evidence type="ECO:0000256" key="2">
    <source>
        <dbReference type="ARBA" id="ARBA00022516"/>
    </source>
</evidence>
<evidence type="ECO:0000259" key="15">
    <source>
        <dbReference type="Pfam" id="PF07479"/>
    </source>
</evidence>
<keyword evidence="8" id="KW-1208">Phospholipid metabolism</keyword>
<keyword evidence="7" id="KW-0594">Phospholipid biosynthesis</keyword>
<dbReference type="InterPro" id="IPR006109">
    <property type="entry name" value="G3P_DH_NAD-dep_C"/>
</dbReference>
<feature type="domain" description="Glycerol-3-phosphate dehydrogenase NAD-dependent C-terminal" evidence="15">
    <location>
        <begin position="188"/>
        <end position="341"/>
    </location>
</feature>
<feature type="binding site" evidence="11">
    <location>
        <position position="148"/>
    </location>
    <ligand>
        <name>NAD(+)</name>
        <dbReference type="ChEBI" id="CHEBI:57540"/>
    </ligand>
</feature>
<dbReference type="GO" id="GO:0046168">
    <property type="term" value="P:glycerol-3-phosphate catabolic process"/>
    <property type="evidence" value="ECO:0007669"/>
    <property type="project" value="InterPro"/>
</dbReference>
<evidence type="ECO:0000256" key="3">
    <source>
        <dbReference type="ARBA" id="ARBA00022857"/>
    </source>
</evidence>
<dbReference type="Gene3D" id="3.40.50.720">
    <property type="entry name" value="NAD(P)-binding Rossmann-like Domain"/>
    <property type="match status" value="1"/>
</dbReference>
<evidence type="ECO:0000256" key="4">
    <source>
        <dbReference type="ARBA" id="ARBA00023002"/>
    </source>
</evidence>
<dbReference type="InterPro" id="IPR008927">
    <property type="entry name" value="6-PGluconate_DH-like_C_sf"/>
</dbReference>
<dbReference type="GO" id="GO:0005829">
    <property type="term" value="C:cytosol"/>
    <property type="evidence" value="ECO:0007669"/>
    <property type="project" value="TreeGrafter"/>
</dbReference>
<evidence type="ECO:0000256" key="11">
    <source>
        <dbReference type="PIRSR" id="PIRSR000114-3"/>
    </source>
</evidence>
<evidence type="ECO:0000256" key="7">
    <source>
        <dbReference type="ARBA" id="ARBA00023209"/>
    </source>
</evidence>
<evidence type="ECO:0000256" key="5">
    <source>
        <dbReference type="ARBA" id="ARBA00023027"/>
    </source>
</evidence>
<sequence length="354" mass="38034">MAKITIIGAGAMGSALVMPLTRNGNEVRLWGSPLDDEIIDALKAGENHPKHKFPLLKDVKTFYSTQMKEAIDGADIVIMAITSDALGDVFEQVVLYLQPGMIVGSVTKGFNSDHNGNIVLLPEILKERVPEVLKDKIPFVFVAGPCKAIEVLWEVPTSVTYASTNIEAAKSMQKAAMTNVYRVDVTTDVISTELCAAMKNAYCVGLGMAEGFFKREKGYLHKNTKGALFTFALSEMAILATALGGTLAPVYGLPGAGDLELTGEAGRNRMLGEAIGSGLSASQAIAKMKDEGITVEGYPAINFGYLVAKELAKQGKLQIERLPLLKGLYEILYEDAPAYKSVELLLQECTGAYS</sequence>
<dbReference type="GO" id="GO:0008654">
    <property type="term" value="P:phospholipid biosynthetic process"/>
    <property type="evidence" value="ECO:0007669"/>
    <property type="project" value="UniProtKB-KW"/>
</dbReference>
<dbReference type="SUPFAM" id="SSF48179">
    <property type="entry name" value="6-phosphogluconate dehydrogenase C-terminal domain-like"/>
    <property type="match status" value="1"/>
</dbReference>
<dbReference type="GO" id="GO:0005975">
    <property type="term" value="P:carbohydrate metabolic process"/>
    <property type="evidence" value="ECO:0007669"/>
    <property type="project" value="InterPro"/>
</dbReference>
<evidence type="ECO:0000256" key="13">
    <source>
        <dbReference type="RuleBase" id="RU000439"/>
    </source>
</evidence>
<evidence type="ECO:0000256" key="12">
    <source>
        <dbReference type="RuleBase" id="RU000437"/>
    </source>
</evidence>
<evidence type="ECO:0000256" key="8">
    <source>
        <dbReference type="ARBA" id="ARBA00023264"/>
    </source>
</evidence>
<proteinExistence type="inferred from homology"/>
<dbReference type="Proteomes" id="UP000199662">
    <property type="component" value="Unassembled WGS sequence"/>
</dbReference>
<dbReference type="Pfam" id="PF01210">
    <property type="entry name" value="NAD_Gly3P_dh_N"/>
    <property type="match status" value="1"/>
</dbReference>
<name>A0A1H7C8S8_9FIRM</name>
<evidence type="ECO:0000256" key="9">
    <source>
        <dbReference type="PIRSR" id="PIRSR000114-1"/>
    </source>
</evidence>
<evidence type="ECO:0000313" key="16">
    <source>
        <dbReference type="EMBL" id="SEJ84967.1"/>
    </source>
</evidence>
<keyword evidence="3" id="KW-0521">NADP</keyword>
<comment type="catalytic activity">
    <reaction evidence="13">
        <text>sn-glycerol 3-phosphate + NADP(+) = dihydroxyacetone phosphate + NADPH + H(+)</text>
        <dbReference type="Rhea" id="RHEA:11096"/>
        <dbReference type="ChEBI" id="CHEBI:15378"/>
        <dbReference type="ChEBI" id="CHEBI:57597"/>
        <dbReference type="ChEBI" id="CHEBI:57642"/>
        <dbReference type="ChEBI" id="CHEBI:57783"/>
        <dbReference type="ChEBI" id="CHEBI:58349"/>
        <dbReference type="EC" id="1.1.1.94"/>
    </reaction>
</comment>
<dbReference type="InterPro" id="IPR036291">
    <property type="entry name" value="NAD(P)-bd_dom_sf"/>
</dbReference>
<dbReference type="GO" id="GO:0051287">
    <property type="term" value="F:NAD binding"/>
    <property type="evidence" value="ECO:0007669"/>
    <property type="project" value="InterPro"/>
</dbReference>
<comment type="similarity">
    <text evidence="1 12">Belongs to the NAD-dependent glycerol-3-phosphate dehydrogenase family.</text>
</comment>
<organism evidence="16 17">
    <name type="scientific">Propionispira arboris</name>
    <dbReference type="NCBI Taxonomy" id="84035"/>
    <lineage>
        <taxon>Bacteria</taxon>
        <taxon>Bacillati</taxon>
        <taxon>Bacillota</taxon>
        <taxon>Negativicutes</taxon>
        <taxon>Selenomonadales</taxon>
        <taxon>Selenomonadaceae</taxon>
        <taxon>Propionispira</taxon>
    </lineage>
</organism>
<feature type="active site" description="Proton acceptor" evidence="9">
    <location>
        <position position="199"/>
    </location>
</feature>
<evidence type="ECO:0000313" key="17">
    <source>
        <dbReference type="Proteomes" id="UP000199662"/>
    </source>
</evidence>
<evidence type="ECO:0000256" key="1">
    <source>
        <dbReference type="ARBA" id="ARBA00011009"/>
    </source>
</evidence>
<protein>
    <recommendedName>
        <fullName evidence="13">Glycerol-3-phosphate dehydrogenase</fullName>
        <ecNumber evidence="13">1.1.1.94</ecNumber>
    </recommendedName>
</protein>
<dbReference type="PANTHER" id="PTHR11728:SF1">
    <property type="entry name" value="GLYCEROL-3-PHOSPHATE DEHYDROGENASE [NAD(+)] 2, CHLOROPLASTIC"/>
    <property type="match status" value="1"/>
</dbReference>
<keyword evidence="2" id="KW-0444">Lipid biosynthesis</keyword>
<dbReference type="PRINTS" id="PR00077">
    <property type="entry name" value="GPDHDRGNASE"/>
</dbReference>
<keyword evidence="17" id="KW-1185">Reference proteome</keyword>
<dbReference type="EC" id="1.1.1.94" evidence="13"/>
<feature type="binding site" evidence="11">
    <location>
        <position position="267"/>
    </location>
    <ligand>
        <name>NAD(+)</name>
        <dbReference type="ChEBI" id="CHEBI:57540"/>
    </ligand>
</feature>